<evidence type="ECO:0000313" key="2">
    <source>
        <dbReference type="EMBL" id="GFO17853.1"/>
    </source>
</evidence>
<dbReference type="EMBL" id="BLXT01004905">
    <property type="protein sequence ID" value="GFO17853.1"/>
    <property type="molecule type" value="Genomic_DNA"/>
</dbReference>
<evidence type="ECO:0000313" key="3">
    <source>
        <dbReference type="Proteomes" id="UP000735302"/>
    </source>
</evidence>
<feature type="region of interest" description="Disordered" evidence="1">
    <location>
        <begin position="35"/>
        <end position="57"/>
    </location>
</feature>
<proteinExistence type="predicted"/>
<dbReference type="Proteomes" id="UP000735302">
    <property type="component" value="Unassembled WGS sequence"/>
</dbReference>
<sequence length="124" mass="13600">MNPAHIHNTNGGFNKATGKILILFIINPQQGDLRLLDSPSDQGAGGGARTRDGRVPAHLRANSLATVPPTPQATDGETRWLPVLGYRSTVWNVSEKKLKERMMEARMTMHVNAARASDDPIKLY</sequence>
<dbReference type="AlphaFoldDB" id="A0AAV4BFB0"/>
<comment type="caution">
    <text evidence="2">The sequence shown here is derived from an EMBL/GenBank/DDBJ whole genome shotgun (WGS) entry which is preliminary data.</text>
</comment>
<reference evidence="2 3" key="1">
    <citation type="journal article" date="2021" name="Elife">
        <title>Chloroplast acquisition without the gene transfer in kleptoplastic sea slugs, Plakobranchus ocellatus.</title>
        <authorList>
            <person name="Maeda T."/>
            <person name="Takahashi S."/>
            <person name="Yoshida T."/>
            <person name="Shimamura S."/>
            <person name="Takaki Y."/>
            <person name="Nagai Y."/>
            <person name="Toyoda A."/>
            <person name="Suzuki Y."/>
            <person name="Arimoto A."/>
            <person name="Ishii H."/>
            <person name="Satoh N."/>
            <person name="Nishiyama T."/>
            <person name="Hasebe M."/>
            <person name="Maruyama T."/>
            <person name="Minagawa J."/>
            <person name="Obokata J."/>
            <person name="Shigenobu S."/>
        </authorList>
    </citation>
    <scope>NUCLEOTIDE SEQUENCE [LARGE SCALE GENOMIC DNA]</scope>
</reference>
<keyword evidence="3" id="KW-1185">Reference proteome</keyword>
<gene>
    <name evidence="2" type="ORF">PoB_004435800</name>
</gene>
<protein>
    <submittedName>
        <fullName evidence="2">Uncharacterized protein</fullName>
    </submittedName>
</protein>
<name>A0AAV4BFB0_9GAST</name>
<organism evidence="2 3">
    <name type="scientific">Plakobranchus ocellatus</name>
    <dbReference type="NCBI Taxonomy" id="259542"/>
    <lineage>
        <taxon>Eukaryota</taxon>
        <taxon>Metazoa</taxon>
        <taxon>Spiralia</taxon>
        <taxon>Lophotrochozoa</taxon>
        <taxon>Mollusca</taxon>
        <taxon>Gastropoda</taxon>
        <taxon>Heterobranchia</taxon>
        <taxon>Euthyneura</taxon>
        <taxon>Panpulmonata</taxon>
        <taxon>Sacoglossa</taxon>
        <taxon>Placobranchoidea</taxon>
        <taxon>Plakobranchidae</taxon>
        <taxon>Plakobranchus</taxon>
    </lineage>
</organism>
<evidence type="ECO:0000256" key="1">
    <source>
        <dbReference type="SAM" id="MobiDB-lite"/>
    </source>
</evidence>
<accession>A0AAV4BFB0</accession>